<reference evidence="2 4" key="1">
    <citation type="journal article" date="2011" name="Nature">
        <title>The Medicago genome provides insight into the evolution of rhizobial symbioses.</title>
        <authorList>
            <person name="Young N.D."/>
            <person name="Debelle F."/>
            <person name="Oldroyd G.E."/>
            <person name="Geurts R."/>
            <person name="Cannon S.B."/>
            <person name="Udvardi M.K."/>
            <person name="Benedito V.A."/>
            <person name="Mayer K.F."/>
            <person name="Gouzy J."/>
            <person name="Schoof H."/>
            <person name="Van de Peer Y."/>
            <person name="Proost S."/>
            <person name="Cook D.R."/>
            <person name="Meyers B.C."/>
            <person name="Spannagl M."/>
            <person name="Cheung F."/>
            <person name="De Mita S."/>
            <person name="Krishnakumar V."/>
            <person name="Gundlach H."/>
            <person name="Zhou S."/>
            <person name="Mudge J."/>
            <person name="Bharti A.K."/>
            <person name="Murray J.D."/>
            <person name="Naoumkina M.A."/>
            <person name="Rosen B."/>
            <person name="Silverstein K.A."/>
            <person name="Tang H."/>
            <person name="Rombauts S."/>
            <person name="Zhao P.X."/>
            <person name="Zhou P."/>
            <person name="Barbe V."/>
            <person name="Bardou P."/>
            <person name="Bechner M."/>
            <person name="Bellec A."/>
            <person name="Berger A."/>
            <person name="Berges H."/>
            <person name="Bidwell S."/>
            <person name="Bisseling T."/>
            <person name="Choisne N."/>
            <person name="Couloux A."/>
            <person name="Denny R."/>
            <person name="Deshpande S."/>
            <person name="Dai X."/>
            <person name="Doyle J.J."/>
            <person name="Dudez A.M."/>
            <person name="Farmer A.D."/>
            <person name="Fouteau S."/>
            <person name="Franken C."/>
            <person name="Gibelin C."/>
            <person name="Gish J."/>
            <person name="Goldstein S."/>
            <person name="Gonzalez A.J."/>
            <person name="Green P.J."/>
            <person name="Hallab A."/>
            <person name="Hartog M."/>
            <person name="Hua A."/>
            <person name="Humphray S.J."/>
            <person name="Jeong D.H."/>
            <person name="Jing Y."/>
            <person name="Jocker A."/>
            <person name="Kenton S.M."/>
            <person name="Kim D.J."/>
            <person name="Klee K."/>
            <person name="Lai H."/>
            <person name="Lang C."/>
            <person name="Lin S."/>
            <person name="Macmil S.L."/>
            <person name="Magdelenat G."/>
            <person name="Matthews L."/>
            <person name="McCorrison J."/>
            <person name="Monaghan E.L."/>
            <person name="Mun J.H."/>
            <person name="Najar F.Z."/>
            <person name="Nicholson C."/>
            <person name="Noirot C."/>
            <person name="O'Bleness M."/>
            <person name="Paule C.R."/>
            <person name="Poulain J."/>
            <person name="Prion F."/>
            <person name="Qin B."/>
            <person name="Qu C."/>
            <person name="Retzel E.F."/>
            <person name="Riddle C."/>
            <person name="Sallet E."/>
            <person name="Samain S."/>
            <person name="Samson N."/>
            <person name="Sanders I."/>
            <person name="Saurat O."/>
            <person name="Scarpelli C."/>
            <person name="Schiex T."/>
            <person name="Segurens B."/>
            <person name="Severin A.J."/>
            <person name="Sherrier D.J."/>
            <person name="Shi R."/>
            <person name="Sims S."/>
            <person name="Singer S.R."/>
            <person name="Sinharoy S."/>
            <person name="Sterck L."/>
            <person name="Viollet A."/>
            <person name="Wang B.B."/>
            <person name="Wang K."/>
            <person name="Wang M."/>
            <person name="Wang X."/>
            <person name="Warfsmann J."/>
            <person name="Weissenbach J."/>
            <person name="White D.D."/>
            <person name="White J.D."/>
            <person name="Wiley G.B."/>
            <person name="Wincker P."/>
            <person name="Xing Y."/>
            <person name="Yang L."/>
            <person name="Yao Z."/>
            <person name="Ying F."/>
            <person name="Zhai J."/>
            <person name="Zhou L."/>
            <person name="Zuber A."/>
            <person name="Denarie J."/>
            <person name="Dixon R.A."/>
            <person name="May G.D."/>
            <person name="Schwartz D.C."/>
            <person name="Rogers J."/>
            <person name="Quetier F."/>
            <person name="Town C.D."/>
            <person name="Roe B.A."/>
        </authorList>
    </citation>
    <scope>NUCLEOTIDE SEQUENCE [LARGE SCALE GENOMIC DNA]</scope>
    <source>
        <strain evidence="2">A17</strain>
        <strain evidence="3 4">cv. Jemalong A17</strain>
    </source>
</reference>
<dbReference type="AlphaFoldDB" id="G7L9I4"/>
<dbReference type="HOGENOM" id="CLU_2254175_0_0_1"/>
<reference evidence="2 4" key="2">
    <citation type="journal article" date="2014" name="BMC Genomics">
        <title>An improved genome release (version Mt4.0) for the model legume Medicago truncatula.</title>
        <authorList>
            <person name="Tang H."/>
            <person name="Krishnakumar V."/>
            <person name="Bidwell S."/>
            <person name="Rosen B."/>
            <person name="Chan A."/>
            <person name="Zhou S."/>
            <person name="Gentzbittel L."/>
            <person name="Childs K.L."/>
            <person name="Yandell M."/>
            <person name="Gundlach H."/>
            <person name="Mayer K.F."/>
            <person name="Schwartz D.C."/>
            <person name="Town C.D."/>
        </authorList>
    </citation>
    <scope>GENOME REANNOTATION</scope>
    <source>
        <strain evidence="3 4">cv. Jemalong A17</strain>
    </source>
</reference>
<comment type="similarity">
    <text evidence="1">Belongs to the thaumatin family.</text>
</comment>
<dbReference type="Proteomes" id="UP000002051">
    <property type="component" value="Chromosome 8"/>
</dbReference>
<dbReference type="Pfam" id="PF00314">
    <property type="entry name" value="Thaumatin"/>
    <property type="match status" value="1"/>
</dbReference>
<evidence type="ECO:0000256" key="1">
    <source>
        <dbReference type="ARBA" id="ARBA00010607"/>
    </source>
</evidence>
<dbReference type="PROSITE" id="PS51367">
    <property type="entry name" value="THAUMATIN_2"/>
    <property type="match status" value="1"/>
</dbReference>
<gene>
    <name evidence="2" type="ordered locus">MTR_8g088960</name>
</gene>
<dbReference type="PaxDb" id="3880-AET04458"/>
<organism evidence="2 4">
    <name type="scientific">Medicago truncatula</name>
    <name type="common">Barrel medic</name>
    <name type="synonym">Medicago tribuloides</name>
    <dbReference type="NCBI Taxonomy" id="3880"/>
    <lineage>
        <taxon>Eukaryota</taxon>
        <taxon>Viridiplantae</taxon>
        <taxon>Streptophyta</taxon>
        <taxon>Embryophyta</taxon>
        <taxon>Tracheophyta</taxon>
        <taxon>Spermatophyta</taxon>
        <taxon>Magnoliopsida</taxon>
        <taxon>eudicotyledons</taxon>
        <taxon>Gunneridae</taxon>
        <taxon>Pentapetalae</taxon>
        <taxon>rosids</taxon>
        <taxon>fabids</taxon>
        <taxon>Fabales</taxon>
        <taxon>Fabaceae</taxon>
        <taxon>Papilionoideae</taxon>
        <taxon>50 kb inversion clade</taxon>
        <taxon>NPAAA clade</taxon>
        <taxon>Hologalegina</taxon>
        <taxon>IRL clade</taxon>
        <taxon>Trifolieae</taxon>
        <taxon>Medicago</taxon>
    </lineage>
</organism>
<dbReference type="EMBL" id="CM001224">
    <property type="protein sequence ID" value="AET04458.1"/>
    <property type="molecule type" value="Genomic_DNA"/>
</dbReference>
<dbReference type="Gene3D" id="2.60.110.10">
    <property type="entry name" value="Thaumatin"/>
    <property type="match status" value="1"/>
</dbReference>
<dbReference type="InterPro" id="IPR001938">
    <property type="entry name" value="Thaumatin"/>
</dbReference>
<dbReference type="OMA" id="STDEYCC"/>
<sequence>MRQYVSDLIHDEPDFYDVSLTDGFNLPIAIEAIKWKCGNCGSVGCEDDLRHCCPSKLVMGSLLLVACGPSPSTDEYCCRGSYENPLHFKHVLQHVVLPTMMHQV</sequence>
<accession>G7L9I4</accession>
<name>G7L9I4_MEDTR</name>
<dbReference type="STRING" id="3880.G7L9I4"/>
<keyword evidence="4" id="KW-1185">Reference proteome</keyword>
<evidence type="ECO:0000313" key="2">
    <source>
        <dbReference type="EMBL" id="AET04458.1"/>
    </source>
</evidence>
<dbReference type="EnsemblPlants" id="AET04458">
    <property type="protein sequence ID" value="AET04458"/>
    <property type="gene ID" value="MTR_8g088960"/>
</dbReference>
<proteinExistence type="inferred from homology"/>
<reference evidence="3" key="3">
    <citation type="submission" date="2015-04" db="UniProtKB">
        <authorList>
            <consortium name="EnsemblPlants"/>
        </authorList>
    </citation>
    <scope>IDENTIFICATION</scope>
    <source>
        <strain evidence="3">cv. Jemalong A17</strain>
    </source>
</reference>
<protein>
    <submittedName>
        <fullName evidence="2">Pathogenesis-related thaumatin family protein</fullName>
    </submittedName>
</protein>
<dbReference type="SUPFAM" id="SSF49870">
    <property type="entry name" value="Osmotin, thaumatin-like protein"/>
    <property type="match status" value="1"/>
</dbReference>
<evidence type="ECO:0000313" key="3">
    <source>
        <dbReference type="EnsemblPlants" id="AET04458"/>
    </source>
</evidence>
<dbReference type="PANTHER" id="PTHR31048">
    <property type="entry name" value="OS03G0233200 PROTEIN"/>
    <property type="match status" value="1"/>
</dbReference>
<dbReference type="InterPro" id="IPR037176">
    <property type="entry name" value="Osmotin/thaumatin-like_sf"/>
</dbReference>
<evidence type="ECO:0000313" key="4">
    <source>
        <dbReference type="Proteomes" id="UP000002051"/>
    </source>
</evidence>